<dbReference type="InterPro" id="IPR036866">
    <property type="entry name" value="RibonucZ/Hydroxyglut_hydro"/>
</dbReference>
<feature type="transmembrane region" description="Helical" evidence="6">
    <location>
        <begin position="256"/>
        <end position="273"/>
    </location>
</feature>
<dbReference type="InterPro" id="IPR025405">
    <property type="entry name" value="DUF4131"/>
</dbReference>
<evidence type="ECO:0000256" key="5">
    <source>
        <dbReference type="ARBA" id="ARBA00023136"/>
    </source>
</evidence>
<dbReference type="Pfam" id="PF13567">
    <property type="entry name" value="DUF4131"/>
    <property type="match status" value="1"/>
</dbReference>
<evidence type="ECO:0000259" key="7">
    <source>
        <dbReference type="Pfam" id="PF03772"/>
    </source>
</evidence>
<evidence type="ECO:0000256" key="3">
    <source>
        <dbReference type="ARBA" id="ARBA00022692"/>
    </source>
</evidence>
<dbReference type="NCBIfam" id="TIGR00360">
    <property type="entry name" value="ComEC_N-term"/>
    <property type="match status" value="1"/>
</dbReference>
<feature type="transmembrane region" description="Helical" evidence="6">
    <location>
        <begin position="440"/>
        <end position="465"/>
    </location>
</feature>
<keyword evidence="2" id="KW-1003">Cell membrane</keyword>
<dbReference type="PANTHER" id="PTHR30619:SF1">
    <property type="entry name" value="RECOMBINATION PROTEIN 2"/>
    <property type="match status" value="1"/>
</dbReference>
<dbReference type="InterPro" id="IPR004797">
    <property type="entry name" value="Competence_ComEC/Rec2"/>
</dbReference>
<evidence type="ECO:0008006" key="11">
    <source>
        <dbReference type="Google" id="ProtNLM"/>
    </source>
</evidence>
<dbReference type="PATRIC" id="fig|336831.14.peg.2119"/>
<feature type="transmembrane region" description="Helical" evidence="6">
    <location>
        <begin position="355"/>
        <end position="375"/>
    </location>
</feature>
<evidence type="ECO:0000256" key="1">
    <source>
        <dbReference type="ARBA" id="ARBA00004651"/>
    </source>
</evidence>
<dbReference type="NCBIfam" id="TIGR00361">
    <property type="entry name" value="ComEC_Rec2"/>
    <property type="match status" value="1"/>
</dbReference>
<evidence type="ECO:0000256" key="6">
    <source>
        <dbReference type="SAM" id="Phobius"/>
    </source>
</evidence>
<keyword evidence="10" id="KW-1185">Reference proteome</keyword>
<dbReference type="STRING" id="336831.WG68_16680"/>
<comment type="caution">
    <text evidence="9">The sequence shown here is derived from an EMBL/GenBank/DDBJ whole genome shotgun (WGS) entry which is preliminary data.</text>
</comment>
<sequence length="747" mass="82426">MLGFCLGVITASLLSLFLPIVPPFFSIFLAMLILLLLARRHAMLFSVGVGAICFMASLSWQYQQRQLAAAALLAPGTTLMQVVITSPPITYPEYTQLNATVQSGPARGYKVKLRWQQPPALAAGQHWRLQARLKPIHGYANPGSVNATAQALVSGLVAEGHVTRGPHILLAQQQLWRQQLVARLDSAIAPYASAPLLKALAVGERAFSRQLWRGAQHAGLGHLLAISGLHVGLVFGWVLWLSGCSKGLIAIRRQQLLALLAALTAALLYAWLADFAIPTLRASIALTMLVVCRSQLTRLSPNRFWLLLVAMLLLLQPFWVLSTSFWLSVLAVAIIFFVLWRFPLSGLHWQARIKYFFVFHLVLSLLMTLLGSMLFGGFSPLMLLSNLLFVPWCSLVAIPLLLVSLLLTLSGLDASWLWQLTDVAFRPLLYWLIYSADLPLWWPLGQASALLMALLALLVTIALLVQRNAMLLLPLSLVLLSGSALQPPRWQLHVLDSGQRQLVLLQQGKRALLLDAAPALAQQDLNDTVLSPVLRRLGISQLDYLLFRQQRPDRNRHWTLLTDYPVAAQNLQAFSEQAGAASCQNLPAAYYDVRIEVLLSDNRVLNNKPDHCILRFTLGRWRVLLPGIITPAIERELLAGDIELAADIMLLANNGSAAVNSLALLQQVRPVLALNSAAFMNGYGHPAQAVQQRLALLAVPLLNTADYGAITLGFDDHELQISSWRDQILPLWLEKPPAIAETLTTTR</sequence>
<accession>A0A0M2V103</accession>
<dbReference type="OrthoDB" id="9761531at2"/>
<dbReference type="AlphaFoldDB" id="A0A0M2V103"/>
<keyword evidence="3 6" id="KW-0812">Transmembrane</keyword>
<comment type="subcellular location">
    <subcellularLocation>
        <location evidence="1">Cell membrane</location>
        <topology evidence="1">Multi-pass membrane protein</topology>
    </subcellularLocation>
</comment>
<feature type="domain" description="ComEC/Rec2-related protein" evidence="7">
    <location>
        <begin position="200"/>
        <end position="465"/>
    </location>
</feature>
<evidence type="ECO:0000256" key="2">
    <source>
        <dbReference type="ARBA" id="ARBA00022475"/>
    </source>
</evidence>
<keyword evidence="5 6" id="KW-0472">Membrane</keyword>
<gene>
    <name evidence="9" type="ORF">WG68_16680</name>
</gene>
<feature type="transmembrane region" description="Helical" evidence="6">
    <location>
        <begin position="223"/>
        <end position="244"/>
    </location>
</feature>
<dbReference type="EMBL" id="LAHO01000018">
    <property type="protein sequence ID" value="KKO44271.1"/>
    <property type="molecule type" value="Genomic_DNA"/>
</dbReference>
<dbReference type="GO" id="GO:0030420">
    <property type="term" value="P:establishment of competence for transformation"/>
    <property type="evidence" value="ECO:0007669"/>
    <property type="project" value="InterPro"/>
</dbReference>
<dbReference type="PANTHER" id="PTHR30619">
    <property type="entry name" value="DNA INTERNALIZATION/COMPETENCE PROTEIN COMEC/REC2"/>
    <property type="match status" value="1"/>
</dbReference>
<dbReference type="InterPro" id="IPR052159">
    <property type="entry name" value="Competence_DNA_uptake"/>
</dbReference>
<feature type="transmembrane region" description="Helical" evidence="6">
    <location>
        <begin position="303"/>
        <end position="319"/>
    </location>
</feature>
<feature type="transmembrane region" description="Helical" evidence="6">
    <location>
        <begin position="44"/>
        <end position="62"/>
    </location>
</feature>
<organism evidence="9 10">
    <name type="scientific">Arsukibacterium ikkense</name>
    <dbReference type="NCBI Taxonomy" id="336831"/>
    <lineage>
        <taxon>Bacteria</taxon>
        <taxon>Pseudomonadati</taxon>
        <taxon>Pseudomonadota</taxon>
        <taxon>Gammaproteobacteria</taxon>
        <taxon>Chromatiales</taxon>
        <taxon>Chromatiaceae</taxon>
        <taxon>Arsukibacterium</taxon>
    </lineage>
</organism>
<evidence type="ECO:0000256" key="4">
    <source>
        <dbReference type="ARBA" id="ARBA00022989"/>
    </source>
</evidence>
<feature type="transmembrane region" description="Helical" evidence="6">
    <location>
        <begin position="325"/>
        <end position="343"/>
    </location>
</feature>
<evidence type="ECO:0000313" key="9">
    <source>
        <dbReference type="EMBL" id="KKO44271.1"/>
    </source>
</evidence>
<dbReference type="Gene3D" id="3.60.15.10">
    <property type="entry name" value="Ribonuclease Z/Hydroxyacylglutathione hydrolase-like"/>
    <property type="match status" value="1"/>
</dbReference>
<protein>
    <recommendedName>
        <fullName evidence="11">ComEC/Rec2-related protein domain-containing protein</fullName>
    </recommendedName>
</protein>
<evidence type="ECO:0000313" key="10">
    <source>
        <dbReference type="Proteomes" id="UP000034228"/>
    </source>
</evidence>
<dbReference type="Pfam" id="PF03772">
    <property type="entry name" value="Competence"/>
    <property type="match status" value="1"/>
</dbReference>
<feature type="transmembrane region" description="Helical" evidence="6">
    <location>
        <begin position="16"/>
        <end position="37"/>
    </location>
</feature>
<proteinExistence type="predicted"/>
<feature type="domain" description="DUF4131" evidence="8">
    <location>
        <begin position="20"/>
        <end position="162"/>
    </location>
</feature>
<reference evidence="9 10" key="1">
    <citation type="submission" date="2015-03" db="EMBL/GenBank/DDBJ databases">
        <title>Draft genome sequences of two protease-producing strains of Arsukibacterium isolated from two cold and alkaline environments.</title>
        <authorList>
            <person name="Lylloff J.E."/>
            <person name="Skov L.B."/>
            <person name="Jepsen M."/>
            <person name="Hallin P.F."/>
            <person name="Sorensen S.J."/>
            <person name="Stougaard P."/>
            <person name="Glaring M.A."/>
        </authorList>
    </citation>
    <scope>NUCLEOTIDE SEQUENCE [LARGE SCALE GENOMIC DNA]</scope>
    <source>
        <strain evidence="9 10">GCM72</strain>
    </source>
</reference>
<dbReference type="GO" id="GO:0005886">
    <property type="term" value="C:plasma membrane"/>
    <property type="evidence" value="ECO:0007669"/>
    <property type="project" value="UniProtKB-SubCell"/>
</dbReference>
<keyword evidence="4 6" id="KW-1133">Transmembrane helix</keyword>
<evidence type="ECO:0000259" key="8">
    <source>
        <dbReference type="Pfam" id="PF13567"/>
    </source>
</evidence>
<dbReference type="InterPro" id="IPR004477">
    <property type="entry name" value="ComEC_N"/>
</dbReference>
<name>A0A0M2V103_9GAMM</name>
<dbReference type="Proteomes" id="UP000034228">
    <property type="component" value="Unassembled WGS sequence"/>
</dbReference>
<dbReference type="SUPFAM" id="SSF56281">
    <property type="entry name" value="Metallo-hydrolase/oxidoreductase"/>
    <property type="match status" value="1"/>
</dbReference>
<feature type="transmembrane region" description="Helical" evidence="6">
    <location>
        <begin position="387"/>
        <end position="409"/>
    </location>
</feature>